<comment type="caution">
    <text evidence="1">The sequence shown here is derived from an EMBL/GenBank/DDBJ whole genome shotgun (WGS) entry which is preliminary data.</text>
</comment>
<evidence type="ECO:0000313" key="1">
    <source>
        <dbReference type="EMBL" id="NRF72158.1"/>
    </source>
</evidence>
<protein>
    <submittedName>
        <fullName evidence="1">Uncharacterized protein</fullName>
    </submittedName>
</protein>
<accession>A0ABX2EU84</accession>
<proteinExistence type="predicted"/>
<keyword evidence="2" id="KW-1185">Reference proteome</keyword>
<name>A0ABX2EU84_9BURK</name>
<sequence length="66" mass="7420">MWADEAGTGKPESAALLTRYMNESLDMSETVLKDAYKSPQDFLRLAPRVFLAAVLAPDTDKEKMRE</sequence>
<evidence type="ECO:0000313" key="2">
    <source>
        <dbReference type="Proteomes" id="UP000737171"/>
    </source>
</evidence>
<reference evidence="1 2" key="1">
    <citation type="submission" date="2020-05" db="EMBL/GenBank/DDBJ databases">
        <title>Aquincola sp. isolate from soil.</title>
        <authorList>
            <person name="Han J."/>
            <person name="Kim D.-U."/>
        </authorList>
    </citation>
    <scope>NUCLEOTIDE SEQUENCE [LARGE SCALE GENOMIC DNA]</scope>
    <source>
        <strain evidence="1 2">S2</strain>
    </source>
</reference>
<dbReference type="EMBL" id="JABRWJ010000019">
    <property type="protein sequence ID" value="NRF72158.1"/>
    <property type="molecule type" value="Genomic_DNA"/>
</dbReference>
<organism evidence="1 2">
    <name type="scientific">Pseudaquabacterium terrae</name>
    <dbReference type="NCBI Taxonomy" id="2732868"/>
    <lineage>
        <taxon>Bacteria</taxon>
        <taxon>Pseudomonadati</taxon>
        <taxon>Pseudomonadota</taxon>
        <taxon>Betaproteobacteria</taxon>
        <taxon>Burkholderiales</taxon>
        <taxon>Sphaerotilaceae</taxon>
        <taxon>Pseudaquabacterium</taxon>
    </lineage>
</organism>
<dbReference type="RefSeq" id="WP_173134870.1">
    <property type="nucleotide sequence ID" value="NZ_JABRWJ010000019.1"/>
</dbReference>
<dbReference type="Proteomes" id="UP000737171">
    <property type="component" value="Unassembled WGS sequence"/>
</dbReference>
<gene>
    <name evidence="1" type="ORF">HLB44_34755</name>
</gene>